<protein>
    <recommendedName>
        <fullName evidence="3">YhcG N-terminal domain-containing protein</fullName>
    </recommendedName>
</protein>
<sequence length="61" mass="6803">MQQAAAQLPWGHNLVLLDKLPGPETRRWYAAQAIPTELQTSLPSIEQIERELACDDTSAQT</sequence>
<proteinExistence type="predicted"/>
<evidence type="ECO:0008006" key="3">
    <source>
        <dbReference type="Google" id="ProtNLM"/>
    </source>
</evidence>
<gene>
    <name evidence="1" type="ORF">SAMN04490181_1904</name>
</gene>
<dbReference type="EMBL" id="LT629800">
    <property type="protein sequence ID" value="SDU94230.1"/>
    <property type="molecule type" value="Genomic_DNA"/>
</dbReference>
<keyword evidence="2" id="KW-1185">Reference proteome</keyword>
<dbReference type="Proteomes" id="UP000199620">
    <property type="component" value="Chromosome I"/>
</dbReference>
<organism evidence="1 2">
    <name type="scientific">Pseudomonas brenneri</name>
    <dbReference type="NCBI Taxonomy" id="129817"/>
    <lineage>
        <taxon>Bacteria</taxon>
        <taxon>Pseudomonadati</taxon>
        <taxon>Pseudomonadota</taxon>
        <taxon>Gammaproteobacteria</taxon>
        <taxon>Pseudomonadales</taxon>
        <taxon>Pseudomonadaceae</taxon>
        <taxon>Pseudomonas</taxon>
    </lineage>
</organism>
<accession>A0ABY0WB51</accession>
<reference evidence="1 2" key="1">
    <citation type="submission" date="2016-10" db="EMBL/GenBank/DDBJ databases">
        <authorList>
            <person name="Varghese N."/>
            <person name="Submissions S."/>
        </authorList>
    </citation>
    <scope>NUCLEOTIDE SEQUENCE [LARGE SCALE GENOMIC DNA]</scope>
    <source>
        <strain evidence="1 2">BS2771</strain>
    </source>
</reference>
<evidence type="ECO:0000313" key="2">
    <source>
        <dbReference type="Proteomes" id="UP000199620"/>
    </source>
</evidence>
<evidence type="ECO:0000313" key="1">
    <source>
        <dbReference type="EMBL" id="SDU94230.1"/>
    </source>
</evidence>
<name>A0ABY0WB51_9PSED</name>